<dbReference type="GO" id="GO:0005524">
    <property type="term" value="F:ATP binding"/>
    <property type="evidence" value="ECO:0007669"/>
    <property type="project" value="UniProtKB-KW"/>
</dbReference>
<evidence type="ECO:0000256" key="5">
    <source>
        <dbReference type="ARBA" id="ARBA00022840"/>
    </source>
</evidence>
<dbReference type="Gene3D" id="3.90.800.10">
    <property type="entry name" value="Glutamyl-tRNA Synthetase, Domain 3"/>
    <property type="match status" value="1"/>
</dbReference>
<dbReference type="InterPro" id="IPR049437">
    <property type="entry name" value="tRNA-synt_1c_C2"/>
</dbReference>
<dbReference type="InterPro" id="IPR001412">
    <property type="entry name" value="aa-tRNA-synth_I_CS"/>
</dbReference>
<evidence type="ECO:0000256" key="4">
    <source>
        <dbReference type="ARBA" id="ARBA00022741"/>
    </source>
</evidence>
<dbReference type="RefSeq" id="WP_046444116.1">
    <property type="nucleotide sequence ID" value="NZ_LAYJ01000112.1"/>
</dbReference>
<dbReference type="GO" id="GO:0006425">
    <property type="term" value="P:glutaminyl-tRNA aminoacylation"/>
    <property type="evidence" value="ECO:0007669"/>
    <property type="project" value="UniProtKB-UniRule"/>
</dbReference>
<feature type="domain" description="Glutamyl/glutaminyl-tRNA synthetase class Ib catalytic" evidence="11">
    <location>
        <begin position="27"/>
        <end position="335"/>
    </location>
</feature>
<dbReference type="InterPro" id="IPR050132">
    <property type="entry name" value="Gln/Glu-tRNA_Ligase"/>
</dbReference>
<dbReference type="InterPro" id="IPR020059">
    <property type="entry name" value="Glu/Gln-tRNA-synth_Ib_codon-bd"/>
</dbReference>
<dbReference type="Pfam" id="PF03950">
    <property type="entry name" value="tRNA-synt_1c_C"/>
    <property type="match status" value="1"/>
</dbReference>
<dbReference type="InterPro" id="IPR011035">
    <property type="entry name" value="Ribosomal_bL25/Gln-tRNA_synth"/>
</dbReference>
<dbReference type="PRINTS" id="PR00987">
    <property type="entry name" value="TRNASYNTHGLU"/>
</dbReference>
<dbReference type="Pfam" id="PF20974">
    <property type="entry name" value="tRNA-synt_1c_C2"/>
    <property type="match status" value="1"/>
</dbReference>
<dbReference type="NCBIfam" id="NF011291">
    <property type="entry name" value="PRK14703.1"/>
    <property type="match status" value="1"/>
</dbReference>
<evidence type="ECO:0000256" key="7">
    <source>
        <dbReference type="ARBA" id="ARBA00023146"/>
    </source>
</evidence>
<dbReference type="InterPro" id="IPR020056">
    <property type="entry name" value="Rbsml_bL25/Gln-tRNA_synth_N"/>
</dbReference>
<keyword evidence="15" id="KW-1185">Reference proteome</keyword>
<dbReference type="OrthoDB" id="9801560at2"/>
<dbReference type="CDD" id="cd00807">
    <property type="entry name" value="GlnRS_core"/>
    <property type="match status" value="1"/>
</dbReference>
<evidence type="ECO:0000256" key="10">
    <source>
        <dbReference type="RuleBase" id="RU363037"/>
    </source>
</evidence>
<gene>
    <name evidence="14" type="ORF">CHK_2313</name>
</gene>
<dbReference type="FunFam" id="1.10.1160.10:FF:000001">
    <property type="entry name" value="Glutamine--tRNA ligase"/>
    <property type="match status" value="1"/>
</dbReference>
<dbReference type="InterPro" id="IPR000924">
    <property type="entry name" value="Glu/Gln-tRNA-synth"/>
</dbReference>
<evidence type="ECO:0000259" key="13">
    <source>
        <dbReference type="Pfam" id="PF20974"/>
    </source>
</evidence>
<evidence type="ECO:0000313" key="15">
    <source>
        <dbReference type="Proteomes" id="UP000034076"/>
    </source>
</evidence>
<dbReference type="SUPFAM" id="SSF52374">
    <property type="entry name" value="Nucleotidylyl transferase"/>
    <property type="match status" value="1"/>
</dbReference>
<dbReference type="FunFam" id="2.40.240.10:FF:000001">
    <property type="entry name" value="Glutamine--tRNA ligase"/>
    <property type="match status" value="1"/>
</dbReference>
<evidence type="ECO:0000256" key="8">
    <source>
        <dbReference type="ARBA" id="ARBA00048270"/>
    </source>
</evidence>
<dbReference type="Pfam" id="PF00749">
    <property type="entry name" value="tRNA-synt_1c"/>
    <property type="match status" value="1"/>
</dbReference>
<evidence type="ECO:0000256" key="9">
    <source>
        <dbReference type="NCBIfam" id="TIGR00440"/>
    </source>
</evidence>
<dbReference type="NCBIfam" id="TIGR00440">
    <property type="entry name" value="glnS"/>
    <property type="match status" value="1"/>
</dbReference>
<organism evidence="14 15">
    <name type="scientific">Christensenella hongkongensis</name>
    <dbReference type="NCBI Taxonomy" id="270498"/>
    <lineage>
        <taxon>Bacteria</taxon>
        <taxon>Bacillati</taxon>
        <taxon>Bacillota</taxon>
        <taxon>Clostridia</taxon>
        <taxon>Christensenellales</taxon>
        <taxon>Christensenellaceae</taxon>
        <taxon>Christensenella</taxon>
    </lineage>
</organism>
<keyword evidence="4 10" id="KW-0547">Nucleotide-binding</keyword>
<evidence type="ECO:0000256" key="3">
    <source>
        <dbReference type="ARBA" id="ARBA00022598"/>
    </source>
</evidence>
<reference evidence="14 15" key="1">
    <citation type="submission" date="2015-04" db="EMBL/GenBank/DDBJ databases">
        <title>Draft genome sequence of bacteremic isolate Catabacter hongkongensis type strain HKU16T.</title>
        <authorList>
            <person name="Lau S.K."/>
            <person name="Teng J.L."/>
            <person name="Huang Y."/>
            <person name="Curreem S.O."/>
            <person name="Tsui S.K."/>
            <person name="Woo P.C."/>
        </authorList>
    </citation>
    <scope>NUCLEOTIDE SEQUENCE [LARGE SCALE GENOMIC DNA]</scope>
    <source>
        <strain evidence="14 15">HKU16</strain>
    </source>
</reference>
<feature type="domain" description="Glutamyl/glutaminyl-tRNA synthetase class Ib anti-codon binding" evidence="12">
    <location>
        <begin position="338"/>
        <end position="437"/>
    </location>
</feature>
<dbReference type="GO" id="GO:0004819">
    <property type="term" value="F:glutamine-tRNA ligase activity"/>
    <property type="evidence" value="ECO:0007669"/>
    <property type="project" value="UniProtKB-UniRule"/>
</dbReference>
<dbReference type="FunFam" id="3.90.800.10:FF:000001">
    <property type="entry name" value="Glutamine--tRNA ligase"/>
    <property type="match status" value="1"/>
</dbReference>
<evidence type="ECO:0000313" key="14">
    <source>
        <dbReference type="EMBL" id="KKI50250.1"/>
    </source>
</evidence>
<comment type="caution">
    <text evidence="14">The sequence shown here is derived from an EMBL/GenBank/DDBJ whole genome shotgun (WGS) entry which is preliminary data.</text>
</comment>
<sequence length="551" mass="63091">MMSENESKNFIEEIIDRDLADGAVKTVVTRFPPEPNGYLHLGHAKAICLNFGLAEEYGGRCNLRFDDTNPVKEDAEYIEAIKKDIGWLGFRWDNEVYGSDYFEFMYECAKKLVEKGLAYVDDLTPEQMREYRGTLTQPGKESPYRNRSVQENMDLFERMKAGEFADGTKVLRAKIDMASPNLNMRDPAIYRIVKAPHHRTGDQWVIYPMYDFAHPLEDAFEGVTHSVCTMEFEDHRPLYDWFIENCECKNVPHQYEFARLNLTNTVMSKRYLKKLVDDGVVSGWDDPRMPTLSGVRRRGYTPAAIRDFCERIGVAKAVSEVDVRLLEHCVREDLNAHAPRIMAVLRPLKLTIENYPDGQTEMLTAEDMPGSGSTHEVPFSKHLYIEQEDFMEEKPNKKYFRLFVGGEVRLKNAYIIKCERVVKDENGNVTEVICTYDPTTKSGGENSGKKVKGTLHWVEAESAVKAQARLLDSLFVEQEDGTMIPNENSMVVLDHVMVEPHIKTAQKGDRFQFMRQGYFSIDPVDTTADKLVFNQIVSLKDSFAKQVLAGK</sequence>
<proteinExistence type="inferred from homology"/>
<dbReference type="PROSITE" id="PS00178">
    <property type="entry name" value="AA_TRNA_LIGASE_I"/>
    <property type="match status" value="1"/>
</dbReference>
<keyword evidence="5 10" id="KW-0067">ATP-binding</keyword>
<feature type="domain" description="tRNA synthetases class I (E and Q) anti-codon binding" evidence="13">
    <location>
        <begin position="454"/>
        <end position="522"/>
    </location>
</feature>
<keyword evidence="6 10" id="KW-0648">Protein biosynthesis</keyword>
<protein>
    <recommendedName>
        <fullName evidence="1 9">Glutamine--tRNA ligase</fullName>
        <ecNumber evidence="1 9">6.1.1.18</ecNumber>
    </recommendedName>
</protein>
<keyword evidence="7 10" id="KW-0030">Aminoacyl-tRNA synthetase</keyword>
<dbReference type="PANTHER" id="PTHR43097">
    <property type="entry name" value="GLUTAMINE-TRNA LIGASE"/>
    <property type="match status" value="1"/>
</dbReference>
<evidence type="ECO:0000256" key="1">
    <source>
        <dbReference type="ARBA" id="ARBA00012836"/>
    </source>
</evidence>
<dbReference type="PATRIC" id="fig|270498.16.peg.2065"/>
<dbReference type="Gene3D" id="1.10.1160.10">
    <property type="entry name" value="Glutamyl-trna Synthetase, Domain 2"/>
    <property type="match status" value="1"/>
</dbReference>
<dbReference type="InterPro" id="IPR014729">
    <property type="entry name" value="Rossmann-like_a/b/a_fold"/>
</dbReference>
<evidence type="ECO:0000256" key="2">
    <source>
        <dbReference type="ARBA" id="ARBA00022490"/>
    </source>
</evidence>
<dbReference type="FunFam" id="3.40.50.620:FF:000037">
    <property type="entry name" value="Glutamine--tRNA ligase cytoplasmic"/>
    <property type="match status" value="1"/>
</dbReference>
<dbReference type="InterPro" id="IPR020061">
    <property type="entry name" value="Glu_tRNA_lig_a-bdl"/>
</dbReference>
<dbReference type="GO" id="GO:0005829">
    <property type="term" value="C:cytosol"/>
    <property type="evidence" value="ECO:0007669"/>
    <property type="project" value="TreeGrafter"/>
</dbReference>
<comment type="similarity">
    <text evidence="10">Belongs to the class-I aminoacyl-tRNA synthetase family.</text>
</comment>
<dbReference type="Gene3D" id="2.40.240.10">
    <property type="entry name" value="Ribosomal Protein L25, Chain P"/>
    <property type="match status" value="2"/>
</dbReference>
<dbReference type="PANTHER" id="PTHR43097:SF5">
    <property type="entry name" value="GLUTAMATE--TRNA LIGASE"/>
    <property type="match status" value="1"/>
</dbReference>
<dbReference type="InterPro" id="IPR004514">
    <property type="entry name" value="Gln-tRNA-synth"/>
</dbReference>
<evidence type="ECO:0000259" key="11">
    <source>
        <dbReference type="Pfam" id="PF00749"/>
    </source>
</evidence>
<dbReference type="InterPro" id="IPR020058">
    <property type="entry name" value="Glu/Gln-tRNA-synth_Ib_cat-dom"/>
</dbReference>
<dbReference type="EC" id="6.1.1.18" evidence="1 9"/>
<accession>A0A0M2NJ08</accession>
<keyword evidence="3 10" id="KW-0436">Ligase</keyword>
<dbReference type="Gene3D" id="3.40.50.620">
    <property type="entry name" value="HUPs"/>
    <property type="match status" value="1"/>
</dbReference>
<dbReference type="STRING" id="270498.CHK_2313"/>
<dbReference type="Proteomes" id="UP000034076">
    <property type="component" value="Unassembled WGS sequence"/>
</dbReference>
<dbReference type="EMBL" id="LAYJ01000112">
    <property type="protein sequence ID" value="KKI50250.1"/>
    <property type="molecule type" value="Genomic_DNA"/>
</dbReference>
<dbReference type="AlphaFoldDB" id="A0A0M2NJ08"/>
<dbReference type="SUPFAM" id="SSF50715">
    <property type="entry name" value="Ribosomal protein L25-like"/>
    <property type="match status" value="1"/>
</dbReference>
<evidence type="ECO:0000256" key="6">
    <source>
        <dbReference type="ARBA" id="ARBA00022917"/>
    </source>
</evidence>
<keyword evidence="2" id="KW-0963">Cytoplasm</keyword>
<comment type="catalytic activity">
    <reaction evidence="8">
        <text>tRNA(Gln) + L-glutamine + ATP = L-glutaminyl-tRNA(Gln) + AMP + diphosphate</text>
        <dbReference type="Rhea" id="RHEA:20121"/>
        <dbReference type="Rhea" id="RHEA-COMP:9662"/>
        <dbReference type="Rhea" id="RHEA-COMP:9681"/>
        <dbReference type="ChEBI" id="CHEBI:30616"/>
        <dbReference type="ChEBI" id="CHEBI:33019"/>
        <dbReference type="ChEBI" id="CHEBI:58359"/>
        <dbReference type="ChEBI" id="CHEBI:78442"/>
        <dbReference type="ChEBI" id="CHEBI:78521"/>
        <dbReference type="ChEBI" id="CHEBI:456215"/>
        <dbReference type="EC" id="6.1.1.18"/>
    </reaction>
</comment>
<evidence type="ECO:0000259" key="12">
    <source>
        <dbReference type="Pfam" id="PF03950"/>
    </source>
</evidence>
<name>A0A0M2NJ08_9FIRM</name>